<gene>
    <name evidence="2" type="ORF">UFOPK2399_01078</name>
</gene>
<dbReference type="EMBL" id="CAEZXP010000002">
    <property type="protein sequence ID" value="CAB4696751.1"/>
    <property type="molecule type" value="Genomic_DNA"/>
</dbReference>
<protein>
    <submittedName>
        <fullName evidence="2">Unannotated protein</fullName>
    </submittedName>
</protein>
<dbReference type="AlphaFoldDB" id="A0A6J6PB91"/>
<organism evidence="2">
    <name type="scientific">freshwater metagenome</name>
    <dbReference type="NCBI Taxonomy" id="449393"/>
    <lineage>
        <taxon>unclassified sequences</taxon>
        <taxon>metagenomes</taxon>
        <taxon>ecological metagenomes</taxon>
    </lineage>
</organism>
<sequence length="158" mass="16515">MPGVRRLTVNRRAVAIIATAAVAAQLIVAVAHLPSLAMAGGRAYDTKTPAIRDGDLDPLALYAGTQALVLARAAIPPSATFAVAIGNDPPVAQPEVLRRIFDFWLAPRRDVGDPAKADWVIVYHRSSESVGVPYTTEAGLGPDGNAIKVSHPNTGSDS</sequence>
<accession>A0A6J6PB91</accession>
<evidence type="ECO:0000256" key="1">
    <source>
        <dbReference type="SAM" id="MobiDB-lite"/>
    </source>
</evidence>
<reference evidence="2" key="1">
    <citation type="submission" date="2020-05" db="EMBL/GenBank/DDBJ databases">
        <authorList>
            <person name="Chiriac C."/>
            <person name="Salcher M."/>
            <person name="Ghai R."/>
            <person name="Kavagutti S V."/>
        </authorList>
    </citation>
    <scope>NUCLEOTIDE SEQUENCE</scope>
</reference>
<evidence type="ECO:0000313" key="2">
    <source>
        <dbReference type="EMBL" id="CAB4696751.1"/>
    </source>
</evidence>
<name>A0A6J6PB91_9ZZZZ</name>
<feature type="region of interest" description="Disordered" evidence="1">
    <location>
        <begin position="134"/>
        <end position="158"/>
    </location>
</feature>
<proteinExistence type="predicted"/>